<dbReference type="OrthoDB" id="9987827at2"/>
<dbReference type="EMBL" id="FNQG01000017">
    <property type="protein sequence ID" value="SEA34414.1"/>
    <property type="molecule type" value="Genomic_DNA"/>
</dbReference>
<dbReference type="RefSeq" id="WP_074672336.1">
    <property type="nucleotide sequence ID" value="NZ_FNQG01000008.1"/>
</dbReference>
<organism evidence="1 3">
    <name type="scientific">Selenomonas ruminantium</name>
    <dbReference type="NCBI Taxonomy" id="971"/>
    <lineage>
        <taxon>Bacteria</taxon>
        <taxon>Bacillati</taxon>
        <taxon>Bacillota</taxon>
        <taxon>Negativicutes</taxon>
        <taxon>Selenomonadales</taxon>
        <taxon>Selenomonadaceae</taxon>
        <taxon>Selenomonas</taxon>
    </lineage>
</organism>
<accession>A0A1H3YE41</accession>
<evidence type="ECO:0000313" key="1">
    <source>
        <dbReference type="EMBL" id="SEA09361.1"/>
    </source>
</evidence>
<dbReference type="AlphaFoldDB" id="A0A1H3YE41"/>
<gene>
    <name evidence="1" type="ORF">SAMN05660648_01899</name>
    <name evidence="2" type="ORF">SAMN05660648_02856</name>
</gene>
<dbReference type="Proteomes" id="UP000183469">
    <property type="component" value="Unassembled WGS sequence"/>
</dbReference>
<protein>
    <submittedName>
        <fullName evidence="1">Uncharacterized protein</fullName>
    </submittedName>
</protein>
<proteinExistence type="predicted"/>
<sequence>MKVTISYSPDEGQLVNKVTSFIMKQYPEYGARVKTDKETNQHGRYHRYITSRPPEEMGQARAKGLANAVKAVNRRLEKLEKRLEAGEPVDIKPRDIERLKAHFANM</sequence>
<name>A0A1H3YE41_SELRU</name>
<reference evidence="1 3" key="1">
    <citation type="submission" date="2016-10" db="EMBL/GenBank/DDBJ databases">
        <authorList>
            <person name="de Groot N.N."/>
        </authorList>
    </citation>
    <scope>NUCLEOTIDE SEQUENCE [LARGE SCALE GENOMIC DNA]</scope>
    <source>
        <strain evidence="1 3">DSM 2872</strain>
    </source>
</reference>
<dbReference type="EMBL" id="FNQG01000008">
    <property type="protein sequence ID" value="SEA09361.1"/>
    <property type="molecule type" value="Genomic_DNA"/>
</dbReference>
<evidence type="ECO:0000313" key="2">
    <source>
        <dbReference type="EMBL" id="SEA34414.1"/>
    </source>
</evidence>
<evidence type="ECO:0000313" key="3">
    <source>
        <dbReference type="Proteomes" id="UP000183469"/>
    </source>
</evidence>